<dbReference type="Pfam" id="PF12728">
    <property type="entry name" value="HTH_17"/>
    <property type="match status" value="1"/>
</dbReference>
<evidence type="ECO:0000313" key="2">
    <source>
        <dbReference type="EMBL" id="VCU53781.1"/>
    </source>
</evidence>
<dbReference type="InterPro" id="IPR009061">
    <property type="entry name" value="DNA-bd_dom_put_sf"/>
</dbReference>
<dbReference type="EMBL" id="LR027517">
    <property type="protein sequence ID" value="VCU53781.1"/>
    <property type="molecule type" value="Genomic_DNA"/>
</dbReference>
<reference evidence="2 3" key="1">
    <citation type="submission" date="2018-10" db="EMBL/GenBank/DDBJ databases">
        <authorList>
            <person name="Peiro R."/>
            <person name="Begona"/>
            <person name="Cbmso G."/>
            <person name="Lopez M."/>
            <person name="Gonzalez S."/>
            <person name="Sacristan E."/>
            <person name="Castillo E."/>
        </authorList>
    </citation>
    <scope>NUCLEOTIDE SEQUENCE [LARGE SCALE GENOMIC DNA]</scope>
    <source>
        <strain evidence="2">TTHNAR1</strain>
    </source>
</reference>
<evidence type="ECO:0000259" key="1">
    <source>
        <dbReference type="Pfam" id="PF12728"/>
    </source>
</evidence>
<proteinExistence type="predicted"/>
<organism evidence="2 3">
    <name type="scientific">Thermus thermophilus</name>
    <dbReference type="NCBI Taxonomy" id="274"/>
    <lineage>
        <taxon>Bacteria</taxon>
        <taxon>Thermotogati</taxon>
        <taxon>Deinococcota</taxon>
        <taxon>Deinococci</taxon>
        <taxon>Thermales</taxon>
        <taxon>Thermaceae</taxon>
        <taxon>Thermus</taxon>
    </lineage>
</organism>
<protein>
    <recommendedName>
        <fullName evidence="1">Helix-turn-helix domain-containing protein</fullName>
    </recommendedName>
</protein>
<evidence type="ECO:0000313" key="3">
    <source>
        <dbReference type="Proteomes" id="UP000279841"/>
    </source>
</evidence>
<feature type="domain" description="Helix-turn-helix" evidence="1">
    <location>
        <begin position="3"/>
        <end position="51"/>
    </location>
</feature>
<name>A0A3P4ARP5_THETH</name>
<dbReference type="SUPFAM" id="SSF46955">
    <property type="entry name" value="Putative DNA-binding domain"/>
    <property type="match status" value="1"/>
</dbReference>
<sequence length="63" mass="7326">MQVYRVDEVARMFKVSRITVLRWIKNGRLRARKLGKGYRITEQDLDLFLNADTNGLVKGGSRD</sequence>
<dbReference type="AlphaFoldDB" id="A0A3P4ARP5"/>
<accession>A0A3P4ARP5</accession>
<dbReference type="Proteomes" id="UP000279841">
    <property type="component" value="Chromosome"/>
</dbReference>
<gene>
    <name evidence="2" type="ORF">TTHN1_01567</name>
</gene>
<dbReference type="Gene3D" id="1.10.1660.10">
    <property type="match status" value="1"/>
</dbReference>
<dbReference type="GO" id="GO:0003677">
    <property type="term" value="F:DNA binding"/>
    <property type="evidence" value="ECO:0007669"/>
    <property type="project" value="InterPro"/>
</dbReference>
<dbReference type="InterPro" id="IPR041657">
    <property type="entry name" value="HTH_17"/>
</dbReference>
<dbReference type="NCBIfam" id="TIGR01764">
    <property type="entry name" value="excise"/>
    <property type="match status" value="1"/>
</dbReference>
<dbReference type="InterPro" id="IPR010093">
    <property type="entry name" value="SinI_DNA-bd"/>
</dbReference>